<dbReference type="AlphaFoldDB" id="A0A401G6R7"/>
<dbReference type="PANTHER" id="PTHR36819">
    <property type="entry name" value="REGULATOR OF PHOSPHOLIPASE D SRF1"/>
    <property type="match status" value="1"/>
</dbReference>
<feature type="transmembrane region" description="Helical" evidence="2">
    <location>
        <begin position="317"/>
        <end position="336"/>
    </location>
</feature>
<dbReference type="GO" id="GO:0000324">
    <property type="term" value="C:fungal-type vacuole"/>
    <property type="evidence" value="ECO:0007669"/>
    <property type="project" value="TreeGrafter"/>
</dbReference>
<dbReference type="OrthoDB" id="1436450at2759"/>
<feature type="transmembrane region" description="Helical" evidence="2">
    <location>
        <begin position="282"/>
        <end position="305"/>
    </location>
</feature>
<keyword evidence="2" id="KW-0812">Transmembrane</keyword>
<evidence type="ECO:0000313" key="3">
    <source>
        <dbReference type="EMBL" id="GBE77839.1"/>
    </source>
</evidence>
<dbReference type="Proteomes" id="UP000287166">
    <property type="component" value="Unassembled WGS sequence"/>
</dbReference>
<comment type="caution">
    <text evidence="3">The sequence shown here is derived from an EMBL/GenBank/DDBJ whole genome shotgun (WGS) entry which is preliminary data.</text>
</comment>
<feature type="transmembrane region" description="Helical" evidence="2">
    <location>
        <begin position="384"/>
        <end position="406"/>
    </location>
</feature>
<dbReference type="EMBL" id="BFAD01000001">
    <property type="protein sequence ID" value="GBE77839.1"/>
    <property type="molecule type" value="Genomic_DNA"/>
</dbReference>
<evidence type="ECO:0000313" key="4">
    <source>
        <dbReference type="Proteomes" id="UP000287166"/>
    </source>
</evidence>
<keyword evidence="2" id="KW-0472">Membrane</keyword>
<keyword evidence="4" id="KW-1185">Reference proteome</keyword>
<feature type="compositionally biased region" description="Polar residues" evidence="1">
    <location>
        <begin position="56"/>
        <end position="79"/>
    </location>
</feature>
<evidence type="ECO:0000256" key="1">
    <source>
        <dbReference type="SAM" id="MobiDB-lite"/>
    </source>
</evidence>
<dbReference type="InterPro" id="IPR037737">
    <property type="entry name" value="Srf1"/>
</dbReference>
<dbReference type="RefSeq" id="XP_027608752.1">
    <property type="nucleotide sequence ID" value="XM_027752951.1"/>
</dbReference>
<dbReference type="GeneID" id="38774756"/>
<organism evidence="3 4">
    <name type="scientific">Sparassis crispa</name>
    <dbReference type="NCBI Taxonomy" id="139825"/>
    <lineage>
        <taxon>Eukaryota</taxon>
        <taxon>Fungi</taxon>
        <taxon>Dikarya</taxon>
        <taxon>Basidiomycota</taxon>
        <taxon>Agaricomycotina</taxon>
        <taxon>Agaricomycetes</taxon>
        <taxon>Polyporales</taxon>
        <taxon>Sparassidaceae</taxon>
        <taxon>Sparassis</taxon>
    </lineage>
</organism>
<dbReference type="GO" id="GO:0071944">
    <property type="term" value="C:cell periphery"/>
    <property type="evidence" value="ECO:0007669"/>
    <property type="project" value="TreeGrafter"/>
</dbReference>
<name>A0A401G6R7_9APHY</name>
<accession>A0A401G6R7</accession>
<dbReference type="PANTHER" id="PTHR36819:SF1">
    <property type="entry name" value="REGULATOR OF PHOSPHOLIPASE D SRF1"/>
    <property type="match status" value="1"/>
</dbReference>
<gene>
    <name evidence="3" type="ORF">SCP_0107210</name>
</gene>
<reference evidence="3 4" key="1">
    <citation type="journal article" date="2018" name="Sci. Rep.">
        <title>Genome sequence of the cauliflower mushroom Sparassis crispa (Hanabiratake) and its association with beneficial usage.</title>
        <authorList>
            <person name="Kiyama R."/>
            <person name="Furutani Y."/>
            <person name="Kawaguchi K."/>
            <person name="Nakanishi T."/>
        </authorList>
    </citation>
    <scope>NUCLEOTIDE SEQUENCE [LARGE SCALE GENOMIC DNA]</scope>
</reference>
<feature type="compositionally biased region" description="Basic and acidic residues" evidence="1">
    <location>
        <begin position="42"/>
        <end position="53"/>
    </location>
</feature>
<feature type="region of interest" description="Disordered" evidence="1">
    <location>
        <begin position="1"/>
        <end position="90"/>
    </location>
</feature>
<feature type="transmembrane region" description="Helical" evidence="2">
    <location>
        <begin position="240"/>
        <end position="262"/>
    </location>
</feature>
<proteinExistence type="predicted"/>
<feature type="compositionally biased region" description="Basic and acidic residues" evidence="1">
    <location>
        <begin position="143"/>
        <end position="157"/>
    </location>
</feature>
<protein>
    <submittedName>
        <fullName evidence="3">Uncharacterized protein</fullName>
    </submittedName>
</protein>
<sequence length="422" mass="47188">MTTDGPHLPSSVSASSSKSHSAHSSCAAYAANKAVVTSPPWARDEPPSPKEGEPQSVENARHTLQSRSFDITSRDSSSAAEEPGPSRWWAFTRHRPSDSLGPLAADTFRQHHTRHGREHALSIPWLNVSHYRSSPEEGPANVHGRDIEDPSTSDRHSTHNSLRLNIPTRSADPLTLAQNATPGWETPWTPRPRGDMISREHALWENSTEPPPREEHDDGEKRDTWVPRKKRFRTYLIHNTYVPLLFRFVNIVLTTAALALAIRIRVIEKRYHVMGAIGSSPTLVIIFAPLTLVHVVIAIYSEYFGRPLGLWRTSGKLLYTLVEVVFICAWSAALALCFDNFFTSLIPCASPSSTSWYNQLPRPTIPGLSSIEEGPGDTICDDQVALICLSGVGLMMYCFNLVINLFRIFERIKYHPTSIFPR</sequence>
<dbReference type="InParanoid" id="A0A401G6R7"/>
<keyword evidence="2" id="KW-1133">Transmembrane helix</keyword>
<evidence type="ECO:0000256" key="2">
    <source>
        <dbReference type="SAM" id="Phobius"/>
    </source>
</evidence>
<feature type="compositionally biased region" description="Low complexity" evidence="1">
    <location>
        <begin position="10"/>
        <end position="38"/>
    </location>
</feature>
<feature type="region of interest" description="Disordered" evidence="1">
    <location>
        <begin position="133"/>
        <end position="164"/>
    </location>
</feature>